<dbReference type="GO" id="GO:0042148">
    <property type="term" value="P:DNA strand invasion"/>
    <property type="evidence" value="ECO:0007669"/>
    <property type="project" value="TreeGrafter"/>
</dbReference>
<evidence type="ECO:0000256" key="7">
    <source>
        <dbReference type="ARBA" id="ARBA00023172"/>
    </source>
</evidence>
<dbReference type="Pfam" id="PF21794">
    <property type="entry name" value="RAD51D_N"/>
    <property type="match status" value="1"/>
</dbReference>
<dbReference type="GO" id="GO:0007131">
    <property type="term" value="P:reciprocal meiotic recombination"/>
    <property type="evidence" value="ECO:0007669"/>
    <property type="project" value="TreeGrafter"/>
</dbReference>
<evidence type="ECO:0000313" key="11">
    <source>
        <dbReference type="Proteomes" id="UP000749559"/>
    </source>
</evidence>
<dbReference type="PIRSF" id="PIRSF005856">
    <property type="entry name" value="Rad51"/>
    <property type="match status" value="1"/>
</dbReference>
<sequence>MPSLRPDACPGLTATVVERLKEANVSTVIEFLNRGLEELSKDCGLPYQELTAIRRVLLAQYSSFPMSGVDMYDEAVSASAILSTGSHGLDTLLDGGLYTGEITEMIGPPAAGKTQVCIATAVAVVMETDHNVVYIDTGGSLCPSRLHQVMQSHDITEEKYEEMCQRIQCFKIFDIFQLQECLQELHQKILNQSAPFHSNLKLIIVDSVAAVILPILGGAQTDSHGHMIHLSRILKSLATDCSTAVLITNNTTGANNDTGQVLPSLGRSWHHIPNTRIAISRMNESSSKSFSSESKSETRRVSLVKSCKQVIGGSTMIAIKDTGVT</sequence>
<reference evidence="10" key="1">
    <citation type="submission" date="2022-03" db="EMBL/GenBank/DDBJ databases">
        <authorList>
            <person name="Martin C."/>
        </authorList>
    </citation>
    <scope>NUCLEOTIDE SEQUENCE</scope>
</reference>
<evidence type="ECO:0000256" key="9">
    <source>
        <dbReference type="ARBA" id="ARBA00023242"/>
    </source>
</evidence>
<dbReference type="InterPro" id="IPR048943">
    <property type="entry name" value="RAD51D_N"/>
</dbReference>
<keyword evidence="6" id="KW-0238">DNA-binding</keyword>
<keyword evidence="7" id="KW-0233">DNA recombination</keyword>
<dbReference type="GO" id="GO:0000400">
    <property type="term" value="F:four-way junction DNA binding"/>
    <property type="evidence" value="ECO:0007669"/>
    <property type="project" value="TreeGrafter"/>
</dbReference>
<dbReference type="GO" id="GO:0000724">
    <property type="term" value="P:double-strand break repair via homologous recombination"/>
    <property type="evidence" value="ECO:0007669"/>
    <property type="project" value="TreeGrafter"/>
</dbReference>
<proteinExistence type="inferred from homology"/>
<dbReference type="InterPro" id="IPR020588">
    <property type="entry name" value="RecA_ATP-bd"/>
</dbReference>
<dbReference type="GO" id="GO:0003697">
    <property type="term" value="F:single-stranded DNA binding"/>
    <property type="evidence" value="ECO:0007669"/>
    <property type="project" value="TreeGrafter"/>
</dbReference>
<dbReference type="GO" id="GO:0140664">
    <property type="term" value="F:ATP-dependent DNA damage sensor activity"/>
    <property type="evidence" value="ECO:0007669"/>
    <property type="project" value="InterPro"/>
</dbReference>
<protein>
    <submittedName>
        <fullName evidence="10">Uncharacterized protein</fullName>
    </submittedName>
</protein>
<dbReference type="SUPFAM" id="SSF52540">
    <property type="entry name" value="P-loop containing nucleoside triphosphate hydrolases"/>
    <property type="match status" value="1"/>
</dbReference>
<dbReference type="InterPro" id="IPR027417">
    <property type="entry name" value="P-loop_NTPase"/>
</dbReference>
<comment type="caution">
    <text evidence="10">The sequence shown here is derived from an EMBL/GenBank/DDBJ whole genome shotgun (WGS) entry which is preliminary data.</text>
</comment>
<keyword evidence="11" id="KW-1185">Reference proteome</keyword>
<evidence type="ECO:0000313" key="10">
    <source>
        <dbReference type="EMBL" id="CAH1800390.1"/>
    </source>
</evidence>
<keyword evidence="4" id="KW-0227">DNA damage</keyword>
<name>A0A8J1YC72_OWEFU</name>
<evidence type="ECO:0000256" key="5">
    <source>
        <dbReference type="ARBA" id="ARBA00022840"/>
    </source>
</evidence>
<dbReference type="GO" id="GO:0005815">
    <property type="term" value="C:microtubule organizing center"/>
    <property type="evidence" value="ECO:0007669"/>
    <property type="project" value="TreeGrafter"/>
</dbReference>
<organism evidence="10 11">
    <name type="scientific">Owenia fusiformis</name>
    <name type="common">Polychaete worm</name>
    <dbReference type="NCBI Taxonomy" id="6347"/>
    <lineage>
        <taxon>Eukaryota</taxon>
        <taxon>Metazoa</taxon>
        <taxon>Spiralia</taxon>
        <taxon>Lophotrochozoa</taxon>
        <taxon>Annelida</taxon>
        <taxon>Polychaeta</taxon>
        <taxon>Sedentaria</taxon>
        <taxon>Canalipalpata</taxon>
        <taxon>Sabellida</taxon>
        <taxon>Oweniida</taxon>
        <taxon>Oweniidae</taxon>
        <taxon>Owenia</taxon>
    </lineage>
</organism>
<dbReference type="PANTHER" id="PTHR46457:SF1">
    <property type="entry name" value="DNA REPAIR PROTEIN RAD51 HOMOLOG 4"/>
    <property type="match status" value="1"/>
</dbReference>
<dbReference type="AlphaFoldDB" id="A0A8J1YC72"/>
<dbReference type="InterPro" id="IPR051988">
    <property type="entry name" value="HRR_RAD51_Paralog"/>
</dbReference>
<dbReference type="GO" id="GO:0033063">
    <property type="term" value="C:Rad51B-Rad51C-Rad51D-XRCC2 complex"/>
    <property type="evidence" value="ECO:0007669"/>
    <property type="project" value="TreeGrafter"/>
</dbReference>
<dbReference type="Gene3D" id="3.40.50.300">
    <property type="entry name" value="P-loop containing nucleotide triphosphate hydrolases"/>
    <property type="match status" value="1"/>
</dbReference>
<accession>A0A8J1YC72</accession>
<dbReference type="Pfam" id="PF08423">
    <property type="entry name" value="Rad51"/>
    <property type="match status" value="1"/>
</dbReference>
<keyword evidence="9" id="KW-0539">Nucleus</keyword>
<dbReference type="OrthoDB" id="336321at2759"/>
<dbReference type="GO" id="GO:0005657">
    <property type="term" value="C:replication fork"/>
    <property type="evidence" value="ECO:0007669"/>
    <property type="project" value="TreeGrafter"/>
</dbReference>
<keyword evidence="3" id="KW-0547">Nucleotide-binding</keyword>
<dbReference type="PANTHER" id="PTHR46457">
    <property type="entry name" value="DNA REPAIR PROTEIN RAD51 HOMOLOG 4"/>
    <property type="match status" value="1"/>
</dbReference>
<dbReference type="GO" id="GO:0000723">
    <property type="term" value="P:telomere maintenance"/>
    <property type="evidence" value="ECO:0007669"/>
    <property type="project" value="TreeGrafter"/>
</dbReference>
<dbReference type="InterPro" id="IPR047323">
    <property type="entry name" value="Rad51D_C"/>
</dbReference>
<evidence type="ECO:0000256" key="8">
    <source>
        <dbReference type="ARBA" id="ARBA00023204"/>
    </source>
</evidence>
<evidence type="ECO:0000256" key="4">
    <source>
        <dbReference type="ARBA" id="ARBA00022763"/>
    </source>
</evidence>
<dbReference type="PROSITE" id="PS50162">
    <property type="entry name" value="RECA_2"/>
    <property type="match status" value="1"/>
</dbReference>
<dbReference type="GO" id="GO:0005524">
    <property type="term" value="F:ATP binding"/>
    <property type="evidence" value="ECO:0007669"/>
    <property type="project" value="UniProtKB-KW"/>
</dbReference>
<dbReference type="Proteomes" id="UP000749559">
    <property type="component" value="Unassembled WGS sequence"/>
</dbReference>
<dbReference type="CDD" id="cd19489">
    <property type="entry name" value="Rad51D"/>
    <property type="match status" value="1"/>
</dbReference>
<keyword evidence="8" id="KW-0234">DNA repair</keyword>
<evidence type="ECO:0000256" key="1">
    <source>
        <dbReference type="ARBA" id="ARBA00004123"/>
    </source>
</evidence>
<dbReference type="InterPro" id="IPR016467">
    <property type="entry name" value="DNA_recomb/repair_RecA-like"/>
</dbReference>
<evidence type="ECO:0000256" key="6">
    <source>
        <dbReference type="ARBA" id="ARBA00023125"/>
    </source>
</evidence>
<keyword evidence="5" id="KW-0067">ATP-binding</keyword>
<comment type="similarity">
    <text evidence="2">Belongs to the RecA family. RAD51 subfamily.</text>
</comment>
<gene>
    <name evidence="10" type="ORF">OFUS_LOCUS24281</name>
</gene>
<evidence type="ECO:0000256" key="2">
    <source>
        <dbReference type="ARBA" id="ARBA00007095"/>
    </source>
</evidence>
<comment type="subcellular location">
    <subcellularLocation>
        <location evidence="1">Nucleus</location>
    </subcellularLocation>
</comment>
<dbReference type="EMBL" id="CAIIXF020000012">
    <property type="protein sequence ID" value="CAH1800390.1"/>
    <property type="molecule type" value="Genomic_DNA"/>
</dbReference>
<evidence type="ECO:0000256" key="3">
    <source>
        <dbReference type="ARBA" id="ARBA00022741"/>
    </source>
</evidence>
<dbReference type="InterPro" id="IPR013632">
    <property type="entry name" value="Rad51_C"/>
</dbReference>